<evidence type="ECO:0000313" key="4">
    <source>
        <dbReference type="Proteomes" id="UP001163046"/>
    </source>
</evidence>
<keyword evidence="4" id="KW-1185">Reference proteome</keyword>
<dbReference type="GO" id="GO:0006032">
    <property type="term" value="P:chitin catabolic process"/>
    <property type="evidence" value="ECO:0007669"/>
    <property type="project" value="TreeGrafter"/>
</dbReference>
<dbReference type="SUPFAM" id="SSF51445">
    <property type="entry name" value="(Trans)glycosidases"/>
    <property type="match status" value="1"/>
</dbReference>
<proteinExistence type="predicted"/>
<feature type="region of interest" description="Disordered" evidence="1">
    <location>
        <begin position="67"/>
        <end position="114"/>
    </location>
</feature>
<dbReference type="EMBL" id="MU826845">
    <property type="protein sequence ID" value="KAJ7371555.1"/>
    <property type="molecule type" value="Genomic_DNA"/>
</dbReference>
<feature type="compositionally biased region" description="Pro residues" evidence="1">
    <location>
        <begin position="99"/>
        <end position="110"/>
    </location>
</feature>
<dbReference type="InterPro" id="IPR050314">
    <property type="entry name" value="Glycosyl_Hydrlase_18"/>
</dbReference>
<dbReference type="Proteomes" id="UP001163046">
    <property type="component" value="Unassembled WGS sequence"/>
</dbReference>
<reference evidence="3" key="1">
    <citation type="submission" date="2023-01" db="EMBL/GenBank/DDBJ databases">
        <title>Genome assembly of the deep-sea coral Lophelia pertusa.</title>
        <authorList>
            <person name="Herrera S."/>
            <person name="Cordes E."/>
        </authorList>
    </citation>
    <scope>NUCLEOTIDE SEQUENCE</scope>
    <source>
        <strain evidence="3">USNM1676648</strain>
        <tissue evidence="3">Polyp</tissue>
    </source>
</reference>
<comment type="caution">
    <text evidence="3">The sequence shown here is derived from an EMBL/GenBank/DDBJ whole genome shotgun (WGS) entry which is preliminary data.</text>
</comment>
<feature type="compositionally biased region" description="Low complexity" evidence="1">
    <location>
        <begin position="85"/>
        <end position="98"/>
    </location>
</feature>
<dbReference type="PANTHER" id="PTHR11177:SF317">
    <property type="entry name" value="CHITINASE 12-RELATED"/>
    <property type="match status" value="1"/>
</dbReference>
<dbReference type="GO" id="GO:0008061">
    <property type="term" value="F:chitin binding"/>
    <property type="evidence" value="ECO:0007669"/>
    <property type="project" value="TreeGrafter"/>
</dbReference>
<sequence length="147" mass="15453">MAPYGYKGTDWVGYDNMKSLQYKVDTVIKAKGLMGAMFWALDLDDFSGRQCGQGKYPLMNAVKKSLGGYTPPPTGLPPPPPPTTQGPTDGPGPVTTMMPPVPPTTRPKPPSGKCRATGVWTGNAGMDAWCVANCAAGNCPSSHCTCD</sequence>
<dbReference type="GO" id="GO:0005576">
    <property type="term" value="C:extracellular region"/>
    <property type="evidence" value="ECO:0007669"/>
    <property type="project" value="TreeGrafter"/>
</dbReference>
<dbReference type="Gene3D" id="3.20.20.80">
    <property type="entry name" value="Glycosidases"/>
    <property type="match status" value="1"/>
</dbReference>
<dbReference type="GO" id="GO:0005975">
    <property type="term" value="P:carbohydrate metabolic process"/>
    <property type="evidence" value="ECO:0007669"/>
    <property type="project" value="InterPro"/>
</dbReference>
<feature type="compositionally biased region" description="Pro residues" evidence="1">
    <location>
        <begin position="70"/>
        <end position="84"/>
    </location>
</feature>
<feature type="domain" description="GH18" evidence="2">
    <location>
        <begin position="1"/>
        <end position="69"/>
    </location>
</feature>
<name>A0A9W9YY45_9CNID</name>
<dbReference type="AlphaFoldDB" id="A0A9W9YY45"/>
<dbReference type="InterPro" id="IPR001223">
    <property type="entry name" value="Glyco_hydro18_cat"/>
</dbReference>
<evidence type="ECO:0000256" key="1">
    <source>
        <dbReference type="SAM" id="MobiDB-lite"/>
    </source>
</evidence>
<gene>
    <name evidence="3" type="ORF">OS493_024897</name>
</gene>
<dbReference type="Pfam" id="PF00704">
    <property type="entry name" value="Glyco_hydro_18"/>
    <property type="match status" value="1"/>
</dbReference>
<dbReference type="GO" id="GO:0004568">
    <property type="term" value="F:chitinase activity"/>
    <property type="evidence" value="ECO:0007669"/>
    <property type="project" value="TreeGrafter"/>
</dbReference>
<dbReference type="PANTHER" id="PTHR11177">
    <property type="entry name" value="CHITINASE"/>
    <property type="match status" value="1"/>
</dbReference>
<dbReference type="OrthoDB" id="76388at2759"/>
<protein>
    <recommendedName>
        <fullName evidence="2">GH18 domain-containing protein</fullName>
    </recommendedName>
</protein>
<evidence type="ECO:0000313" key="3">
    <source>
        <dbReference type="EMBL" id="KAJ7371555.1"/>
    </source>
</evidence>
<dbReference type="PROSITE" id="PS51910">
    <property type="entry name" value="GH18_2"/>
    <property type="match status" value="1"/>
</dbReference>
<evidence type="ECO:0000259" key="2">
    <source>
        <dbReference type="PROSITE" id="PS51910"/>
    </source>
</evidence>
<dbReference type="InterPro" id="IPR017853">
    <property type="entry name" value="GH"/>
</dbReference>
<organism evidence="3 4">
    <name type="scientific">Desmophyllum pertusum</name>
    <dbReference type="NCBI Taxonomy" id="174260"/>
    <lineage>
        <taxon>Eukaryota</taxon>
        <taxon>Metazoa</taxon>
        <taxon>Cnidaria</taxon>
        <taxon>Anthozoa</taxon>
        <taxon>Hexacorallia</taxon>
        <taxon>Scleractinia</taxon>
        <taxon>Caryophylliina</taxon>
        <taxon>Caryophylliidae</taxon>
        <taxon>Desmophyllum</taxon>
    </lineage>
</organism>
<accession>A0A9W9YY45</accession>